<gene>
    <name evidence="1" type="ORF">QFC24_006804</name>
</gene>
<protein>
    <submittedName>
        <fullName evidence="1">Uncharacterized protein</fullName>
    </submittedName>
</protein>
<evidence type="ECO:0000313" key="2">
    <source>
        <dbReference type="Proteomes" id="UP001234202"/>
    </source>
</evidence>
<organism evidence="1 2">
    <name type="scientific">Naganishia onofrii</name>
    <dbReference type="NCBI Taxonomy" id="1851511"/>
    <lineage>
        <taxon>Eukaryota</taxon>
        <taxon>Fungi</taxon>
        <taxon>Dikarya</taxon>
        <taxon>Basidiomycota</taxon>
        <taxon>Agaricomycotina</taxon>
        <taxon>Tremellomycetes</taxon>
        <taxon>Filobasidiales</taxon>
        <taxon>Filobasidiaceae</taxon>
        <taxon>Naganishia</taxon>
    </lineage>
</organism>
<comment type="caution">
    <text evidence="1">The sequence shown here is derived from an EMBL/GenBank/DDBJ whole genome shotgun (WGS) entry which is preliminary data.</text>
</comment>
<accession>A0ACC2WWQ7</accession>
<dbReference type="Proteomes" id="UP001234202">
    <property type="component" value="Unassembled WGS sequence"/>
</dbReference>
<reference evidence="1" key="1">
    <citation type="submission" date="2023-04" db="EMBL/GenBank/DDBJ databases">
        <title>Draft Genome sequencing of Naganishia species isolated from polar environments using Oxford Nanopore Technology.</title>
        <authorList>
            <person name="Leo P."/>
            <person name="Venkateswaran K."/>
        </authorList>
    </citation>
    <scope>NUCLEOTIDE SEQUENCE</scope>
    <source>
        <strain evidence="1">DBVPG 5303</strain>
    </source>
</reference>
<dbReference type="EMBL" id="JASBWV010000039">
    <property type="protein sequence ID" value="KAJ9116213.1"/>
    <property type="molecule type" value="Genomic_DNA"/>
</dbReference>
<sequence>MPCKGRDAGEVAAGEREMVLMVEGGAYQRLEFKRSTPTNDVLPDPVIHGEPPHVEPPHVEPTHVEPIHIDEEINGDIHANESISAVIPNDAAADLLPRLLLFEQFPEEMLQEIMHEELSRNGVIQHQICAQTSSRHYLVVEHMTRHD</sequence>
<evidence type="ECO:0000313" key="1">
    <source>
        <dbReference type="EMBL" id="KAJ9116213.1"/>
    </source>
</evidence>
<keyword evidence="2" id="KW-1185">Reference proteome</keyword>
<name>A0ACC2WWQ7_9TREE</name>
<proteinExistence type="predicted"/>